<name>C9RLI4_FIBSS</name>
<reference evidence="4" key="2">
    <citation type="submission" date="2010-08" db="EMBL/GenBank/DDBJ databases">
        <title>Complete sequence of Fibrobacter succinogenes subsp. succinogenes S85.</title>
        <authorList>
            <person name="Durkin A.S."/>
            <person name="Nelson K.E."/>
            <person name="Morrison M."/>
            <person name="Forsberg C.W."/>
            <person name="Wilson D.B."/>
            <person name="Russell J.B."/>
            <person name="Cann I.K.O."/>
            <person name="Mackie R.I."/>
            <person name="White B.A."/>
        </authorList>
    </citation>
    <scope>NUCLEOTIDE SEQUENCE [LARGE SCALE GENOMIC DNA]</scope>
    <source>
        <strain evidence="4">ATCC 19169 / S85</strain>
    </source>
</reference>
<dbReference type="Proteomes" id="UP000001497">
    <property type="component" value="Chromosome"/>
</dbReference>
<feature type="transmembrane region" description="Helical" evidence="1">
    <location>
        <begin position="85"/>
        <end position="107"/>
    </location>
</feature>
<dbReference type="AlphaFoldDB" id="C9RLI4"/>
<evidence type="ECO:0000313" key="4">
    <source>
        <dbReference type="Proteomes" id="UP000000517"/>
    </source>
</evidence>
<evidence type="ECO:0000313" key="5">
    <source>
        <dbReference type="Proteomes" id="UP000001497"/>
    </source>
</evidence>
<dbReference type="KEGG" id="fsc:FSU_2974"/>
<evidence type="ECO:0000313" key="2">
    <source>
        <dbReference type="EMBL" id="ACX75999.1"/>
    </source>
</evidence>
<keyword evidence="1" id="KW-1133">Transmembrane helix</keyword>
<dbReference type="HOGENOM" id="CLU_1347228_0_0_0"/>
<dbReference type="KEGG" id="fsu:Fisuc_2413"/>
<dbReference type="RefSeq" id="WP_014547035.1">
    <property type="nucleotide sequence ID" value="NC_013410.1"/>
</dbReference>
<reference evidence="3" key="3">
    <citation type="submission" date="2010-08" db="EMBL/GenBank/DDBJ databases">
        <authorList>
            <person name="Durkin A.S."/>
            <person name="Nelson K.E."/>
            <person name="Morrison M."/>
            <person name="Forsberg C.W."/>
            <person name="Wilson D.B."/>
            <person name="Russell J.B."/>
            <person name="Cann I.K.O."/>
            <person name="Mackie R.I."/>
            <person name="White B.A."/>
        </authorList>
    </citation>
    <scope>NUCLEOTIDE SEQUENCE</scope>
    <source>
        <strain evidence="3">S85</strain>
    </source>
</reference>
<feature type="transmembrane region" description="Helical" evidence="1">
    <location>
        <begin position="175"/>
        <end position="194"/>
    </location>
</feature>
<dbReference type="EMBL" id="CP001792">
    <property type="protein sequence ID" value="ACX75999.1"/>
    <property type="molecule type" value="Genomic_DNA"/>
</dbReference>
<accession>C9RLI4</accession>
<keyword evidence="1" id="KW-0472">Membrane</keyword>
<dbReference type="Proteomes" id="UP000000517">
    <property type="component" value="Chromosome"/>
</dbReference>
<dbReference type="OrthoDB" id="9812880at2"/>
<proteinExistence type="predicted"/>
<protein>
    <submittedName>
        <fullName evidence="3">Uncharacterized protein</fullName>
    </submittedName>
</protein>
<reference evidence="2 5" key="1">
    <citation type="submission" date="2009-10" db="EMBL/GenBank/DDBJ databases">
        <title>Complete sequence of Fibrobacter succinogenes subsp. succinogenes S85.</title>
        <authorList>
            <consortium name="US DOE Joint Genome Institute"/>
            <person name="Lucas S."/>
            <person name="Copeland A."/>
            <person name="Lapidus A."/>
            <person name="Glavina del Rio T."/>
            <person name="Tice H."/>
            <person name="Bruce D."/>
            <person name="Goodwin L."/>
            <person name="Pitluck S."/>
            <person name="Chertkov O."/>
            <person name="Detter J.C."/>
            <person name="Han C."/>
            <person name="Tapia R."/>
            <person name="Larimer F."/>
            <person name="Land M."/>
            <person name="Hauser L."/>
            <person name="Kyrpides N."/>
            <person name="Mikhailova N."/>
            <person name="Weimer P.J."/>
            <person name="Stevenson D.M."/>
            <person name="Boyum J."/>
            <person name="Brumm P.I."/>
            <person name="Mead D."/>
        </authorList>
    </citation>
    <scope>NUCLEOTIDE SEQUENCE [LARGE SCALE GENOMIC DNA]</scope>
    <source>
        <strain evidence="5">ATCC 19169 / S85</strain>
        <strain evidence="2">S85</strain>
    </source>
</reference>
<evidence type="ECO:0000313" key="3">
    <source>
        <dbReference type="EMBL" id="ADL25114.1"/>
    </source>
</evidence>
<dbReference type="EMBL" id="CP002158">
    <property type="protein sequence ID" value="ADL25114.1"/>
    <property type="molecule type" value="Genomic_DNA"/>
</dbReference>
<evidence type="ECO:0000256" key="1">
    <source>
        <dbReference type="SAM" id="Phobius"/>
    </source>
</evidence>
<organism evidence="3 4">
    <name type="scientific">Fibrobacter succinogenes (strain ATCC 19169 / S85)</name>
    <dbReference type="NCBI Taxonomy" id="59374"/>
    <lineage>
        <taxon>Bacteria</taxon>
        <taxon>Pseudomonadati</taxon>
        <taxon>Fibrobacterota</taxon>
        <taxon>Fibrobacteria</taxon>
        <taxon>Fibrobacterales</taxon>
        <taxon>Fibrobacteraceae</taxon>
        <taxon>Fibrobacter</taxon>
    </lineage>
</organism>
<keyword evidence="1" id="KW-0812">Transmembrane</keyword>
<feature type="transmembrane region" description="Helical" evidence="1">
    <location>
        <begin position="143"/>
        <end position="163"/>
    </location>
</feature>
<sequence length="203" mass="23329">MENEELAKRRNLVKKIGRFFGWCDSKIFNIHLRLVKGLLDKETQARAQGLIDDKLHFKTIGAFITWLVVFPCHASKYSTRKFKQAIVRIAISAILAFLPMILLLAFIDQVCPSYKDSFKENLLILHVVMTAVMFFFFVKFGTVLIRIVTSLLILAILMASFAFLLSDAAPETKSVIFIAFEVVIAIFFLLWNFWPKKKTNEDS</sequence>
<keyword evidence="5" id="KW-1185">Reference proteome</keyword>
<feature type="transmembrane region" description="Helical" evidence="1">
    <location>
        <begin position="122"/>
        <end position="138"/>
    </location>
</feature>
<gene>
    <name evidence="2" type="ordered locus">Fisuc_2413</name>
    <name evidence="3" type="ordered locus">FSU_2974</name>
</gene>